<dbReference type="InterPro" id="IPR039788">
    <property type="entry name" value="NOL4/NOL4L"/>
</dbReference>
<sequence length="629" mass="69723">MEGDRDMYRQFQDWCLRTYGDSGKTKTVTRKKYDRIVQLLNGSESNSSDNAKFKFWVKSKGFQLGVPDDISGGEKQVLFVPVKTTDGVGVDEKVSLRQVAVVEDFFDIIYSMHVENGTNGEKTRKHAGQKRTYKAISETYAFLPREAVTRFLMSCSECQKRMHLNPDGGDHKENGKPPALVTSIIDYNMPITMAYMKHMKLQLLNSHNDEEGSSLDSDEYDMSDSTRMSTVNSDLSSTVEDRMSSPQNPHAQPDDDSLADRVNGNDSMTYAQATAGVNHSQEAPSANANCKATLEQYEQPSNPHDCPLVAAGPTENHTTDGRSKYKIIAFQDPKAEPRENGSKSPTHSYSSYESGKNEGGGTEALSLARAADDDDEEDQEDQDDCDKGMEVEGIEAERLKAFNMFVRLFVDENLDRTVPISKQPKEKVQAIIESCRRQFPQYQERARKRIRTYLKSCRRLKRSEIDASRPIPSHLTSVAAENILASACESESRNAAKRMRLDRPQDEEVSSDKQYKQDVAPATFPASAGPTTQEVLYINGNGTYSCHSYDGLGGGPLNLTEAASSGPTDLSMKKQLASSSGSSGNSSARPQLNSTEMNAVRQLIAGYRESAAFLLRSADELESLILQQN</sequence>
<proteinExistence type="predicted"/>
<dbReference type="OrthoDB" id="10047222at2759"/>
<feature type="domain" description="Nucleolar protein 4 helical" evidence="2">
    <location>
        <begin position="397"/>
        <end position="491"/>
    </location>
</feature>
<dbReference type="EMBL" id="JAFDVH010000024">
    <property type="protein sequence ID" value="KAG7455263.1"/>
    <property type="molecule type" value="Genomic_DNA"/>
</dbReference>
<feature type="compositionally biased region" description="Low complexity" evidence="1">
    <location>
        <begin position="578"/>
        <end position="587"/>
    </location>
</feature>
<accession>A0A9D3PD19</accession>
<gene>
    <name evidence="3" type="ORF">MATL_G00254720</name>
</gene>
<feature type="compositionally biased region" description="Polar residues" evidence="1">
    <location>
        <begin position="223"/>
        <end position="250"/>
    </location>
</feature>
<feature type="compositionally biased region" description="Basic and acidic residues" evidence="1">
    <location>
        <begin position="493"/>
        <end position="516"/>
    </location>
</feature>
<name>A0A9D3PD19_MEGAT</name>
<dbReference type="PANTHER" id="PTHR12449">
    <property type="entry name" value="DEATH DOMAIN-CONTAINING PROTEIN"/>
    <property type="match status" value="1"/>
</dbReference>
<feature type="compositionally biased region" description="Acidic residues" evidence="1">
    <location>
        <begin position="211"/>
        <end position="222"/>
    </location>
</feature>
<evidence type="ECO:0000256" key="1">
    <source>
        <dbReference type="SAM" id="MobiDB-lite"/>
    </source>
</evidence>
<evidence type="ECO:0000313" key="4">
    <source>
        <dbReference type="Proteomes" id="UP001046870"/>
    </source>
</evidence>
<comment type="caution">
    <text evidence="3">The sequence shown here is derived from an EMBL/GenBank/DDBJ whole genome shotgun (WGS) entry which is preliminary data.</text>
</comment>
<evidence type="ECO:0000259" key="2">
    <source>
        <dbReference type="Pfam" id="PF23079"/>
    </source>
</evidence>
<feature type="region of interest" description="Disordered" evidence="1">
    <location>
        <begin position="298"/>
        <end position="361"/>
    </location>
</feature>
<dbReference type="PANTHER" id="PTHR12449:SF17">
    <property type="entry name" value="NUCLEOLAR PROTEIN 4"/>
    <property type="match status" value="1"/>
</dbReference>
<dbReference type="Proteomes" id="UP001046870">
    <property type="component" value="Chromosome 24"/>
</dbReference>
<organism evidence="3 4">
    <name type="scientific">Megalops atlanticus</name>
    <name type="common">Tarpon</name>
    <name type="synonym">Clupea gigantea</name>
    <dbReference type="NCBI Taxonomy" id="7932"/>
    <lineage>
        <taxon>Eukaryota</taxon>
        <taxon>Metazoa</taxon>
        <taxon>Chordata</taxon>
        <taxon>Craniata</taxon>
        <taxon>Vertebrata</taxon>
        <taxon>Euteleostomi</taxon>
        <taxon>Actinopterygii</taxon>
        <taxon>Neopterygii</taxon>
        <taxon>Teleostei</taxon>
        <taxon>Elopiformes</taxon>
        <taxon>Megalopidae</taxon>
        <taxon>Megalops</taxon>
    </lineage>
</organism>
<evidence type="ECO:0000313" key="3">
    <source>
        <dbReference type="EMBL" id="KAG7455263.1"/>
    </source>
</evidence>
<feature type="region of interest" description="Disordered" evidence="1">
    <location>
        <begin position="493"/>
        <end position="527"/>
    </location>
</feature>
<feature type="region of interest" description="Disordered" evidence="1">
    <location>
        <begin position="563"/>
        <end position="594"/>
    </location>
</feature>
<protein>
    <recommendedName>
        <fullName evidence="2">Nucleolar protein 4 helical domain-containing protein</fullName>
    </recommendedName>
</protein>
<dbReference type="AlphaFoldDB" id="A0A9D3PD19"/>
<keyword evidence="4" id="KW-1185">Reference proteome</keyword>
<dbReference type="InterPro" id="IPR056549">
    <property type="entry name" value="HTH_NOL4"/>
</dbReference>
<feature type="region of interest" description="Disordered" evidence="1">
    <location>
        <begin position="208"/>
        <end position="264"/>
    </location>
</feature>
<reference evidence="3" key="1">
    <citation type="submission" date="2021-01" db="EMBL/GenBank/DDBJ databases">
        <authorList>
            <person name="Zahm M."/>
            <person name="Roques C."/>
            <person name="Cabau C."/>
            <person name="Klopp C."/>
            <person name="Donnadieu C."/>
            <person name="Jouanno E."/>
            <person name="Lampietro C."/>
            <person name="Louis A."/>
            <person name="Herpin A."/>
            <person name="Echchiki A."/>
            <person name="Berthelot C."/>
            <person name="Parey E."/>
            <person name="Roest-Crollius H."/>
            <person name="Braasch I."/>
            <person name="Postlethwait J."/>
            <person name="Bobe J."/>
            <person name="Montfort J."/>
            <person name="Bouchez O."/>
            <person name="Begum T."/>
            <person name="Mejri S."/>
            <person name="Adams A."/>
            <person name="Chen W.-J."/>
            <person name="Guiguen Y."/>
        </authorList>
    </citation>
    <scope>NUCLEOTIDE SEQUENCE</scope>
    <source>
        <strain evidence="3">YG-15Mar2019-1</strain>
        <tissue evidence="3">Brain</tissue>
    </source>
</reference>
<dbReference type="Pfam" id="PF23079">
    <property type="entry name" value="HTH_NOL4_2nd"/>
    <property type="match status" value="1"/>
</dbReference>
<feature type="compositionally biased region" description="Polar residues" evidence="1">
    <location>
        <begin position="342"/>
        <end position="354"/>
    </location>
</feature>